<dbReference type="Pfam" id="PF00881">
    <property type="entry name" value="Nitroreductase"/>
    <property type="match status" value="2"/>
</dbReference>
<evidence type="ECO:0000313" key="4">
    <source>
        <dbReference type="EMBL" id="KAA1258794.1"/>
    </source>
</evidence>
<gene>
    <name evidence="4" type="ORF">LF1_13170</name>
</gene>
<organism evidence="4 5">
    <name type="scientific">Rubripirellula obstinata</name>
    <dbReference type="NCBI Taxonomy" id="406547"/>
    <lineage>
        <taxon>Bacteria</taxon>
        <taxon>Pseudomonadati</taxon>
        <taxon>Planctomycetota</taxon>
        <taxon>Planctomycetia</taxon>
        <taxon>Pirellulales</taxon>
        <taxon>Pirellulaceae</taxon>
        <taxon>Rubripirellula</taxon>
    </lineage>
</organism>
<keyword evidence="2" id="KW-0560">Oxidoreductase</keyword>
<dbReference type="Gene3D" id="3.40.109.10">
    <property type="entry name" value="NADH Oxidase"/>
    <property type="match status" value="1"/>
</dbReference>
<protein>
    <submittedName>
        <fullName evidence="4">Malonic semialdehyde reductase</fullName>
    </submittedName>
</protein>
<dbReference type="GO" id="GO:0016491">
    <property type="term" value="F:oxidoreductase activity"/>
    <property type="evidence" value="ECO:0007669"/>
    <property type="project" value="UniProtKB-KW"/>
</dbReference>
<proteinExistence type="inferred from homology"/>
<reference evidence="4 5" key="1">
    <citation type="submission" date="2019-08" db="EMBL/GenBank/DDBJ databases">
        <title>Deep-cultivation of Planctomycetes and their phenomic and genomic characterization uncovers novel biology.</title>
        <authorList>
            <person name="Wiegand S."/>
            <person name="Jogler M."/>
            <person name="Boedeker C."/>
            <person name="Pinto D."/>
            <person name="Vollmers J."/>
            <person name="Rivas-Marin E."/>
            <person name="Kohn T."/>
            <person name="Peeters S.H."/>
            <person name="Heuer A."/>
            <person name="Rast P."/>
            <person name="Oberbeckmann S."/>
            <person name="Bunk B."/>
            <person name="Jeske O."/>
            <person name="Meyerdierks A."/>
            <person name="Storesund J.E."/>
            <person name="Kallscheuer N."/>
            <person name="Luecker S."/>
            <person name="Lage O.M."/>
            <person name="Pohl T."/>
            <person name="Merkel B.J."/>
            <person name="Hornburger P."/>
            <person name="Mueller R.-W."/>
            <person name="Bruemmer F."/>
            <person name="Labrenz M."/>
            <person name="Spormann A.M."/>
            <person name="Op Den Camp H."/>
            <person name="Overmann J."/>
            <person name="Amann R."/>
            <person name="Jetten M.S.M."/>
            <person name="Mascher T."/>
            <person name="Medema M.H."/>
            <person name="Devos D.P."/>
            <person name="Kaster A.-K."/>
            <person name="Ovreas L."/>
            <person name="Rohde M."/>
            <person name="Galperin M.Y."/>
            <person name="Jogler C."/>
        </authorList>
    </citation>
    <scope>NUCLEOTIDE SEQUENCE [LARGE SCALE GENOMIC DNA]</scope>
    <source>
        <strain evidence="4 5">LF1</strain>
    </source>
</reference>
<dbReference type="OrthoDB" id="9812105at2"/>
<evidence type="ECO:0000313" key="5">
    <source>
        <dbReference type="Proteomes" id="UP000322699"/>
    </source>
</evidence>
<dbReference type="CDD" id="cd02062">
    <property type="entry name" value="Nitro_FMN_reductase"/>
    <property type="match status" value="1"/>
</dbReference>
<feature type="domain" description="Nitroreductase" evidence="3">
    <location>
        <begin position="138"/>
        <end position="195"/>
    </location>
</feature>
<dbReference type="RefSeq" id="WP_068261326.1">
    <property type="nucleotide sequence ID" value="NZ_LWSK01000024.1"/>
</dbReference>
<evidence type="ECO:0000259" key="3">
    <source>
        <dbReference type="Pfam" id="PF00881"/>
    </source>
</evidence>
<feature type="domain" description="Nitroreductase" evidence="3">
    <location>
        <begin position="227"/>
        <end position="293"/>
    </location>
</feature>
<dbReference type="SUPFAM" id="SSF55469">
    <property type="entry name" value="FMN-dependent nitroreductase-like"/>
    <property type="match status" value="1"/>
</dbReference>
<evidence type="ECO:0000256" key="2">
    <source>
        <dbReference type="ARBA" id="ARBA00023002"/>
    </source>
</evidence>
<dbReference type="PANTHER" id="PTHR43673">
    <property type="entry name" value="NAD(P)H NITROREDUCTASE YDGI-RELATED"/>
    <property type="match status" value="1"/>
</dbReference>
<dbReference type="AlphaFoldDB" id="A0A5B1CHR4"/>
<keyword evidence="5" id="KW-1185">Reference proteome</keyword>
<comment type="similarity">
    <text evidence="1">Belongs to the nitroreductase family.</text>
</comment>
<name>A0A5B1CHR4_9BACT</name>
<dbReference type="EMBL" id="VRLW01000001">
    <property type="protein sequence ID" value="KAA1258794.1"/>
    <property type="molecule type" value="Genomic_DNA"/>
</dbReference>
<accession>A0A5B1CHR4</accession>
<comment type="caution">
    <text evidence="4">The sequence shown here is derived from an EMBL/GenBank/DDBJ whole genome shotgun (WGS) entry which is preliminary data.</text>
</comment>
<dbReference type="PANTHER" id="PTHR43673:SF10">
    <property type="entry name" value="NADH DEHYDROGENASE_NAD(P)H NITROREDUCTASE XCC3605-RELATED"/>
    <property type="match status" value="1"/>
</dbReference>
<dbReference type="Proteomes" id="UP000322699">
    <property type="component" value="Unassembled WGS sequence"/>
</dbReference>
<dbReference type="InterPro" id="IPR000415">
    <property type="entry name" value="Nitroreductase-like"/>
</dbReference>
<dbReference type="InterPro" id="IPR029479">
    <property type="entry name" value="Nitroreductase"/>
</dbReference>
<evidence type="ECO:0000256" key="1">
    <source>
        <dbReference type="ARBA" id="ARBA00007118"/>
    </source>
</evidence>
<sequence>MHLKSQLGRLIKQLPGGKKLHATLKARLGGVDDYLNLDGRSSDELLSVVRHEAHRIEKSIYNDNFESKKEVYEKKRDTIEDCFKILRQRDFDLGEDPTAVWAENLIASFNNLENYVLDHSREAAQYRPERAAAFAAFARSRRSCRVWADEQPDDQELAEIAGHMIDAARWAPTSGNRQPWRFVVLSKPERKELLRGIKEQHCISAPLLIWVLMDKRLYGALGNNECSLFIDAGAAIMQMVLAAHDCGLGVCWNHFALDMIRSRPSNMVVYDRLTRELGVDDHLESVAIVAIGRPKFIPPEPQRVKISDLTLAWE</sequence>